<dbReference type="InterPro" id="IPR036513">
    <property type="entry name" value="STAS_dom_sf"/>
</dbReference>
<dbReference type="CDD" id="cd07043">
    <property type="entry name" value="STAS_anti-anti-sigma_factors"/>
    <property type="match status" value="1"/>
</dbReference>
<dbReference type="Gene3D" id="3.30.750.24">
    <property type="entry name" value="STAS domain"/>
    <property type="match status" value="1"/>
</dbReference>
<comment type="similarity">
    <text evidence="1 4">Belongs to the anti-sigma-factor antagonist family.</text>
</comment>
<dbReference type="EMBL" id="PGVD01000027">
    <property type="protein sequence ID" value="PLR97778.1"/>
    <property type="molecule type" value="Genomic_DNA"/>
</dbReference>
<dbReference type="InterPro" id="IPR002645">
    <property type="entry name" value="STAS_dom"/>
</dbReference>
<evidence type="ECO:0000256" key="1">
    <source>
        <dbReference type="ARBA" id="ARBA00009013"/>
    </source>
</evidence>
<dbReference type="PANTHER" id="PTHR33495:SF9">
    <property type="entry name" value="ANTI-SIGMA-B FACTOR ANTAGONIST"/>
    <property type="match status" value="1"/>
</dbReference>
<feature type="domain" description="STAS" evidence="5">
    <location>
        <begin position="3"/>
        <end position="110"/>
    </location>
</feature>
<dbReference type="NCBIfam" id="TIGR00377">
    <property type="entry name" value="ant_ant_sig"/>
    <property type="match status" value="1"/>
</dbReference>
<organism evidence="6 8">
    <name type="scientific">Bacillus canaveralius</name>
    <dbReference type="NCBI Taxonomy" id="1403243"/>
    <lineage>
        <taxon>Bacteria</taxon>
        <taxon>Bacillati</taxon>
        <taxon>Bacillota</taxon>
        <taxon>Bacilli</taxon>
        <taxon>Bacillales</taxon>
        <taxon>Bacillaceae</taxon>
        <taxon>Bacillus</taxon>
    </lineage>
</organism>
<dbReference type="AlphaFoldDB" id="A0A2N5GRW4"/>
<dbReference type="SUPFAM" id="SSF52091">
    <property type="entry name" value="SpoIIaa-like"/>
    <property type="match status" value="1"/>
</dbReference>
<comment type="caution">
    <text evidence="6">The sequence shown here is derived from an EMBL/GenBank/DDBJ whole genome shotgun (WGS) entry which is preliminary data.</text>
</comment>
<comment type="function">
    <text evidence="3">Positive regulator of sigma-B activity. Non-phosphorylated RsbV binds to RsbW, preventing its association with sigma-B. When phosphorylated, releases RsbW, which is then free to complex with and inactivate sigma-B.</text>
</comment>
<evidence type="ECO:0000256" key="4">
    <source>
        <dbReference type="RuleBase" id="RU003749"/>
    </source>
</evidence>
<dbReference type="GO" id="GO:0043856">
    <property type="term" value="F:anti-sigma factor antagonist activity"/>
    <property type="evidence" value="ECO:0007669"/>
    <property type="project" value="InterPro"/>
</dbReference>
<dbReference type="Proteomes" id="UP000235114">
    <property type="component" value="Unassembled WGS sequence"/>
</dbReference>
<dbReference type="PROSITE" id="PS50801">
    <property type="entry name" value="STAS"/>
    <property type="match status" value="1"/>
</dbReference>
<evidence type="ECO:0000313" key="6">
    <source>
        <dbReference type="EMBL" id="PLR86287.1"/>
    </source>
</evidence>
<evidence type="ECO:0000256" key="3">
    <source>
        <dbReference type="ARBA" id="ARBA00024670"/>
    </source>
</evidence>
<dbReference type="InterPro" id="IPR003658">
    <property type="entry name" value="Anti-sigma_ant"/>
</dbReference>
<protein>
    <recommendedName>
        <fullName evidence="4">Anti-sigma factor antagonist</fullName>
    </recommendedName>
</protein>
<keyword evidence="2" id="KW-0597">Phosphoprotein</keyword>
<keyword evidence="9" id="KW-1185">Reference proteome</keyword>
<dbReference type="RefSeq" id="WP_101575383.1">
    <property type="nucleotide sequence ID" value="NZ_PGVA01000003.1"/>
</dbReference>
<dbReference type="OrthoDB" id="9793697at2"/>
<gene>
    <name evidence="6" type="ORF">CU635_01400</name>
    <name evidence="7" type="ORF">CVD25_09860</name>
</gene>
<reference evidence="6 8" key="1">
    <citation type="submission" date="2017-11" db="EMBL/GenBank/DDBJ databases">
        <title>Comparitive Functional Genomics of Dry Heat Resistant strains isolated from the Viking Spacecraft.</title>
        <authorList>
            <person name="Seuylemezian A."/>
            <person name="Cooper K."/>
            <person name="Vaishampayan P."/>
        </authorList>
    </citation>
    <scope>NUCLEOTIDE SEQUENCE [LARGE SCALE GENOMIC DNA]</scope>
    <source>
        <strain evidence="6 8">M4.6</strain>
    </source>
</reference>
<evidence type="ECO:0000256" key="2">
    <source>
        <dbReference type="ARBA" id="ARBA00022553"/>
    </source>
</evidence>
<sequence length="110" mass="12048">MNLTIDVNETETLVEVTVSGEIDAYTAPKLREALLPMSEKKGIEMIVDLSEVSYMDSTGLGVFVGAFKNIRSHDGKFQLVGLSERLKRLFDITGLADIIDINSEIEGGVQ</sequence>
<dbReference type="PANTHER" id="PTHR33495">
    <property type="entry name" value="ANTI-SIGMA FACTOR ANTAGONIST TM_1081-RELATED-RELATED"/>
    <property type="match status" value="1"/>
</dbReference>
<dbReference type="Proteomes" id="UP000234951">
    <property type="component" value="Unassembled WGS sequence"/>
</dbReference>
<evidence type="ECO:0000313" key="8">
    <source>
        <dbReference type="Proteomes" id="UP000234951"/>
    </source>
</evidence>
<name>A0A2N5GRW4_9BACI</name>
<reference evidence="7 9" key="2">
    <citation type="submission" date="2017-12" db="EMBL/GenBank/DDBJ databases">
        <title>Comparative Functional Genomics of Dry Heat Resistant strains isolated from the Viking Spacecraft.</title>
        <authorList>
            <person name="Seuylemezian A."/>
            <person name="Cooper K."/>
            <person name="Vaishampayan P."/>
        </authorList>
    </citation>
    <scope>NUCLEOTIDE SEQUENCE [LARGE SCALE GENOMIC DNA]</scope>
    <source>
        <strain evidence="7 9">ATCC 29669</strain>
    </source>
</reference>
<evidence type="ECO:0000259" key="5">
    <source>
        <dbReference type="PROSITE" id="PS50801"/>
    </source>
</evidence>
<accession>A0A2N5GRW4</accession>
<evidence type="ECO:0000313" key="9">
    <source>
        <dbReference type="Proteomes" id="UP000235114"/>
    </source>
</evidence>
<dbReference type="FunFam" id="3.30.750.24:FF:000001">
    <property type="entry name" value="Anti-sigma factor antagonist"/>
    <property type="match status" value="1"/>
</dbReference>
<dbReference type="Pfam" id="PF01740">
    <property type="entry name" value="STAS"/>
    <property type="match status" value="1"/>
</dbReference>
<dbReference type="EMBL" id="PGVA01000003">
    <property type="protein sequence ID" value="PLR86287.1"/>
    <property type="molecule type" value="Genomic_DNA"/>
</dbReference>
<proteinExistence type="inferred from homology"/>
<evidence type="ECO:0000313" key="7">
    <source>
        <dbReference type="EMBL" id="PLR97778.1"/>
    </source>
</evidence>